<evidence type="ECO:0000313" key="3">
    <source>
        <dbReference type="Proteomes" id="UP000054007"/>
    </source>
</evidence>
<dbReference type="EMBL" id="KN880930">
    <property type="protein sequence ID" value="KIY61497.1"/>
    <property type="molecule type" value="Genomic_DNA"/>
</dbReference>
<feature type="region of interest" description="Disordered" evidence="1">
    <location>
        <begin position="36"/>
        <end position="216"/>
    </location>
</feature>
<evidence type="ECO:0000313" key="2">
    <source>
        <dbReference type="EMBL" id="KIY61497.1"/>
    </source>
</evidence>
<feature type="compositionally biased region" description="Low complexity" evidence="1">
    <location>
        <begin position="340"/>
        <end position="367"/>
    </location>
</feature>
<gene>
    <name evidence="2" type="ORF">CYLTODRAFT_495228</name>
</gene>
<keyword evidence="3" id="KW-1185">Reference proteome</keyword>
<feature type="compositionally biased region" description="Polar residues" evidence="1">
    <location>
        <begin position="181"/>
        <end position="193"/>
    </location>
</feature>
<reference evidence="2 3" key="1">
    <citation type="journal article" date="2015" name="Fungal Genet. Biol.">
        <title>Evolution of novel wood decay mechanisms in Agaricales revealed by the genome sequences of Fistulina hepatica and Cylindrobasidium torrendii.</title>
        <authorList>
            <person name="Floudas D."/>
            <person name="Held B.W."/>
            <person name="Riley R."/>
            <person name="Nagy L.G."/>
            <person name="Koehler G."/>
            <person name="Ransdell A.S."/>
            <person name="Younus H."/>
            <person name="Chow J."/>
            <person name="Chiniquy J."/>
            <person name="Lipzen A."/>
            <person name="Tritt A."/>
            <person name="Sun H."/>
            <person name="Haridas S."/>
            <person name="LaButti K."/>
            <person name="Ohm R.A."/>
            <person name="Kues U."/>
            <person name="Blanchette R.A."/>
            <person name="Grigoriev I.V."/>
            <person name="Minto R.E."/>
            <person name="Hibbett D.S."/>
        </authorList>
    </citation>
    <scope>NUCLEOTIDE SEQUENCE [LARGE SCALE GENOMIC DNA]</scope>
    <source>
        <strain evidence="2 3">FP15055 ss-10</strain>
    </source>
</reference>
<organism evidence="2 3">
    <name type="scientific">Cylindrobasidium torrendii FP15055 ss-10</name>
    <dbReference type="NCBI Taxonomy" id="1314674"/>
    <lineage>
        <taxon>Eukaryota</taxon>
        <taxon>Fungi</taxon>
        <taxon>Dikarya</taxon>
        <taxon>Basidiomycota</taxon>
        <taxon>Agaricomycotina</taxon>
        <taxon>Agaricomycetes</taxon>
        <taxon>Agaricomycetidae</taxon>
        <taxon>Agaricales</taxon>
        <taxon>Marasmiineae</taxon>
        <taxon>Physalacriaceae</taxon>
        <taxon>Cylindrobasidium</taxon>
    </lineage>
</organism>
<dbReference type="STRING" id="1314674.A0A0D7ATE9"/>
<feature type="region of interest" description="Disordered" evidence="1">
    <location>
        <begin position="286"/>
        <end position="370"/>
    </location>
</feature>
<proteinExistence type="predicted"/>
<feature type="compositionally biased region" description="Polar residues" evidence="1">
    <location>
        <begin position="36"/>
        <end position="63"/>
    </location>
</feature>
<dbReference type="Proteomes" id="UP000054007">
    <property type="component" value="Unassembled WGS sequence"/>
</dbReference>
<feature type="compositionally biased region" description="Polar residues" evidence="1">
    <location>
        <begin position="88"/>
        <end position="98"/>
    </location>
</feature>
<sequence>MATLAQRLNELASANEQGLIDDDEYRVLRQDIFQRFSENQSTMPAQPAQPQRTQGSSRSSSLPAYTPKVVFDAAPNTMPSPLDPPVTPNSFTTKTARTLTAFLRRSPNKKLKPQDAGPSSSGSLKRAFSPRRSRKSSTSDTTSMYTTSSSSLRGAPSGSNGSDTFSPPTSPTRPGFPFREATSSSMTGDTFSPPTSPRRSGRATKPAGPLIDAGNDIFEDGGLNSVKELRNFIKDLEEEGRTILRAFDELEQSATSRNGAASSSDGRSQLTESDIWTAQLTRLSPSKPTALLAEPRRHQRVRSSDGMSIKSGVSSLLSKPLSRKTSIRTGPSLKRKGSVTSMSSPSLRPPLSSNSSRSTSYLPLSTTVPVNDDPEVAAVRERRLDVQKRYESRLEYLRARLKGAELHEKLMRK</sequence>
<dbReference type="AlphaFoldDB" id="A0A0D7ATE9"/>
<feature type="compositionally biased region" description="Polar residues" evidence="1">
    <location>
        <begin position="157"/>
        <end position="167"/>
    </location>
</feature>
<accession>A0A0D7ATE9</accession>
<feature type="compositionally biased region" description="Low complexity" evidence="1">
    <location>
        <begin position="136"/>
        <end position="151"/>
    </location>
</feature>
<name>A0A0D7ATE9_9AGAR</name>
<protein>
    <submittedName>
        <fullName evidence="2">Uncharacterized protein</fullName>
    </submittedName>
</protein>
<evidence type="ECO:0000256" key="1">
    <source>
        <dbReference type="SAM" id="MobiDB-lite"/>
    </source>
</evidence>
<dbReference type="OrthoDB" id="3367070at2759"/>
<feature type="compositionally biased region" description="Polar residues" evidence="1">
    <location>
        <begin position="311"/>
        <end position="320"/>
    </location>
</feature>